<dbReference type="Proteomes" id="UP000267804">
    <property type="component" value="Chromosome"/>
</dbReference>
<organism evidence="1 2">
    <name type="scientific">Micromonospora tulbaghiae</name>
    <dbReference type="NCBI Taxonomy" id="479978"/>
    <lineage>
        <taxon>Bacteria</taxon>
        <taxon>Bacillati</taxon>
        <taxon>Actinomycetota</taxon>
        <taxon>Actinomycetes</taxon>
        <taxon>Micromonosporales</taxon>
        <taxon>Micromonosporaceae</taxon>
        <taxon>Micromonospora</taxon>
    </lineage>
</organism>
<evidence type="ECO:0000313" key="2">
    <source>
        <dbReference type="Proteomes" id="UP000267804"/>
    </source>
</evidence>
<dbReference type="AlphaFoldDB" id="A0A386WMQ1"/>
<protein>
    <submittedName>
        <fullName evidence="1">Uncharacterized protein</fullName>
    </submittedName>
</protein>
<reference evidence="1 2" key="1">
    <citation type="submission" date="2017-10" db="EMBL/GenBank/DDBJ databases">
        <title>Integration of genomic and chemical information greatly accelerates assignment of the full stereostructure of myelolactone, a potent inhibitor of myeloma from a marine-derived Micromonospora.</title>
        <authorList>
            <person name="Kim M.C."/>
            <person name="Machado H."/>
            <person name="Jensen P.R."/>
            <person name="Fenical W."/>
        </authorList>
    </citation>
    <scope>NUCLEOTIDE SEQUENCE [LARGE SCALE GENOMIC DNA]</scope>
    <source>
        <strain evidence="1 2">CNY-010</strain>
    </source>
</reference>
<name>A0A386WMQ1_9ACTN</name>
<dbReference type="RefSeq" id="WP_120571288.1">
    <property type="nucleotide sequence ID" value="NZ_CP024087.1"/>
</dbReference>
<accession>A0A386WMQ1</accession>
<dbReference type="KEGG" id="mtua:CSH63_17995"/>
<sequence>MLTHTRTKTYTLLSAWAQSFPWDCLIRDTTCASATHAHDPMVNQPCAVDGCDEPIRDREACYLVTEQEGWVCWRHVHPDDGPKHYPA</sequence>
<evidence type="ECO:0000313" key="1">
    <source>
        <dbReference type="EMBL" id="AYF29323.1"/>
    </source>
</evidence>
<dbReference type="EMBL" id="CP024087">
    <property type="protein sequence ID" value="AYF29323.1"/>
    <property type="molecule type" value="Genomic_DNA"/>
</dbReference>
<gene>
    <name evidence="1" type="ORF">CSH63_17995</name>
</gene>
<proteinExistence type="predicted"/>